<dbReference type="AlphaFoldDB" id="A0A2R8CM46"/>
<dbReference type="RefSeq" id="WP_108842706.1">
    <property type="nucleotide sequence ID" value="NZ_ONZI01000002.1"/>
</dbReference>
<dbReference type="Proteomes" id="UP000244934">
    <property type="component" value="Unassembled WGS sequence"/>
</dbReference>
<keyword evidence="1" id="KW-0812">Transmembrane</keyword>
<dbReference type="OrthoDB" id="6182457at2"/>
<keyword evidence="1" id="KW-1133">Transmembrane helix</keyword>
<protein>
    <recommendedName>
        <fullName evidence="4">Phage lysis regulatory protein, LysB family</fullName>
    </recommendedName>
</protein>
<keyword evidence="3" id="KW-1185">Reference proteome</keyword>
<proteinExistence type="predicted"/>
<feature type="transmembrane region" description="Helical" evidence="1">
    <location>
        <begin position="12"/>
        <end position="33"/>
    </location>
</feature>
<organism evidence="2 3">
    <name type="scientific">Kushneria phyllosphaerae</name>
    <dbReference type="NCBI Taxonomy" id="2100822"/>
    <lineage>
        <taxon>Bacteria</taxon>
        <taxon>Pseudomonadati</taxon>
        <taxon>Pseudomonadota</taxon>
        <taxon>Gammaproteobacteria</taxon>
        <taxon>Oceanospirillales</taxon>
        <taxon>Halomonadaceae</taxon>
        <taxon>Kushneria</taxon>
    </lineage>
</organism>
<evidence type="ECO:0000313" key="3">
    <source>
        <dbReference type="Proteomes" id="UP000244934"/>
    </source>
</evidence>
<evidence type="ECO:0000256" key="1">
    <source>
        <dbReference type="SAM" id="Phobius"/>
    </source>
</evidence>
<name>A0A2R8CM46_9GAMM</name>
<evidence type="ECO:0000313" key="2">
    <source>
        <dbReference type="EMBL" id="SPJ33903.1"/>
    </source>
</evidence>
<sequence length="182" mass="20043">MWNVLWGFCGRIPARVLIALVAIALLIGGLWGFTQRLDQWRQALSSAQEDARSAHELAERQQLVARAWQAHAEHLARIGARREQELEANQRALAGKRQQLERIINDDQTSKKWADHAVPDGIHQWLRQLAGADDTGDGAATAHAPLSDTAFAGAGGDRQYPYQSGPDFIADGLRTASTAHEH</sequence>
<dbReference type="EMBL" id="ONZI01000002">
    <property type="protein sequence ID" value="SPJ33903.1"/>
    <property type="molecule type" value="Genomic_DNA"/>
</dbReference>
<gene>
    <name evidence="2" type="ORF">KSP9073_01927</name>
</gene>
<keyword evidence="1" id="KW-0472">Membrane</keyword>
<evidence type="ECO:0008006" key="4">
    <source>
        <dbReference type="Google" id="ProtNLM"/>
    </source>
</evidence>
<reference evidence="3" key="1">
    <citation type="submission" date="2018-03" db="EMBL/GenBank/DDBJ databases">
        <authorList>
            <person name="Navarro De La Torre S."/>
        </authorList>
    </citation>
    <scope>NUCLEOTIDE SEQUENCE [LARGE SCALE GENOMIC DNA]</scope>
    <source>
        <strain evidence="3">EAod3</strain>
    </source>
</reference>
<accession>A0A2R8CM46</accession>